<organism evidence="5">
    <name type="scientific">Echinostoma caproni</name>
    <dbReference type="NCBI Taxonomy" id="27848"/>
    <lineage>
        <taxon>Eukaryota</taxon>
        <taxon>Metazoa</taxon>
        <taxon>Spiralia</taxon>
        <taxon>Lophotrochozoa</taxon>
        <taxon>Platyhelminthes</taxon>
        <taxon>Trematoda</taxon>
        <taxon>Digenea</taxon>
        <taxon>Plagiorchiida</taxon>
        <taxon>Echinostomata</taxon>
        <taxon>Echinostomatoidea</taxon>
        <taxon>Echinostomatidae</taxon>
        <taxon>Echinostoma</taxon>
    </lineage>
</organism>
<dbReference type="InterPro" id="IPR055303">
    <property type="entry name" value="ATMIN"/>
</dbReference>
<sequence>MNPPTSAEPGSLDVNVVKHVVISASELNELPLSSYKCDLCGLKVKTKANLRAHHIKTHHILKSDSDVAFYSKKKNTITYVYHCPIASCKHNIECDGGFASFSRLKQVLLCSFGRRVMSFSKHFQIVHMSKSYACDRCEQRFATPSAQAYHVKLCGKTYSCSLCSKTYTVRKHLMQHFRRTGHHRVTDNQCGRVQTGKRSACLQGLNFLNPSAPVLGHVEPDFRNEVAPTPLQPPPATFIPVLILPIPVPAMTDWNNFSLGARSMASADPFVSPVLFSDAKIQSVPDASEPESAPSLTQYPVEVVPQAYIDPSLEERSTQTVRVDAAVDATVSGSYNTSVSVNIGTDEDDISAFLGSLFCDASVETKFPATQLVHEYTDTALDANEILDSIDRISQYADAAFDTNDLPCNQTKSDYPDTEPTQLLTGTTEKFSGQIITLTHEGSQSVGLLTSFDKDQESSCDHRVTRPIPTVTHDTRYEAEQNYFTPIRPLETPPPLRTQNPSQLLTIYQSTPDGIQPVDSPMPIPCRMSAERNAPVDRVNHGISEIGCQYSRPPIMQSDACECTEDHLPSFQSIGLQSNLWSPTGPVCASMETQTMDADLESWLNSVHTQTSASPFDIHAFTDMSVGVNEDYLTSDFDSVETTDRKYAN</sequence>
<dbReference type="Proteomes" id="UP000272942">
    <property type="component" value="Unassembled WGS sequence"/>
</dbReference>
<reference evidence="3 4" key="2">
    <citation type="submission" date="2018-11" db="EMBL/GenBank/DDBJ databases">
        <authorList>
            <consortium name="Pathogen Informatics"/>
        </authorList>
    </citation>
    <scope>NUCLEOTIDE SEQUENCE [LARGE SCALE GENOMIC DNA]</scope>
    <source>
        <strain evidence="3 4">Egypt</strain>
    </source>
</reference>
<accession>A0A183AY16</accession>
<dbReference type="InterPro" id="IPR036236">
    <property type="entry name" value="Znf_C2H2_sf"/>
</dbReference>
<name>A0A183AY16_9TREM</name>
<protein>
    <submittedName>
        <fullName evidence="5">C2H2-type domain-containing protein</fullName>
    </submittedName>
</protein>
<keyword evidence="1" id="KW-0863">Zinc-finger</keyword>
<dbReference type="PANTHER" id="PTHR46664">
    <property type="entry name" value="ATM INTERACTOR"/>
    <property type="match status" value="1"/>
</dbReference>
<proteinExistence type="predicted"/>
<evidence type="ECO:0000256" key="1">
    <source>
        <dbReference type="PROSITE-ProRule" id="PRU00042"/>
    </source>
</evidence>
<evidence type="ECO:0000313" key="5">
    <source>
        <dbReference type="WBParaSite" id="ECPE_0001188601-mRNA-1"/>
    </source>
</evidence>
<dbReference type="GO" id="GO:0045944">
    <property type="term" value="P:positive regulation of transcription by RNA polymerase II"/>
    <property type="evidence" value="ECO:0007669"/>
    <property type="project" value="InterPro"/>
</dbReference>
<dbReference type="PANTHER" id="PTHR46664:SF1">
    <property type="entry name" value="ATM INTERACTOR"/>
    <property type="match status" value="1"/>
</dbReference>
<dbReference type="WBParaSite" id="ECPE_0001188601-mRNA-1">
    <property type="protein sequence ID" value="ECPE_0001188601-mRNA-1"/>
    <property type="gene ID" value="ECPE_0001188601"/>
</dbReference>
<dbReference type="OrthoDB" id="6354171at2759"/>
<dbReference type="Gene3D" id="3.30.160.60">
    <property type="entry name" value="Classic Zinc Finger"/>
    <property type="match status" value="1"/>
</dbReference>
<dbReference type="AlphaFoldDB" id="A0A183AY16"/>
<dbReference type="GO" id="GO:0005634">
    <property type="term" value="C:nucleus"/>
    <property type="evidence" value="ECO:0007669"/>
    <property type="project" value="TreeGrafter"/>
</dbReference>
<feature type="domain" description="C2H2-type" evidence="2">
    <location>
        <begin position="158"/>
        <end position="182"/>
    </location>
</feature>
<feature type="domain" description="C2H2-type" evidence="2">
    <location>
        <begin position="35"/>
        <end position="63"/>
    </location>
</feature>
<keyword evidence="1" id="KW-0479">Metal-binding</keyword>
<dbReference type="PROSITE" id="PS50157">
    <property type="entry name" value="ZINC_FINGER_C2H2_2"/>
    <property type="match status" value="2"/>
</dbReference>
<dbReference type="InterPro" id="IPR013087">
    <property type="entry name" value="Znf_C2H2_type"/>
</dbReference>
<reference evidence="5" key="1">
    <citation type="submission" date="2016-06" db="UniProtKB">
        <authorList>
            <consortium name="WormBaseParasite"/>
        </authorList>
    </citation>
    <scope>IDENTIFICATION</scope>
</reference>
<gene>
    <name evidence="3" type="ORF">ECPE_LOCUS11851</name>
</gene>
<keyword evidence="4" id="KW-1185">Reference proteome</keyword>
<evidence type="ECO:0000313" key="3">
    <source>
        <dbReference type="EMBL" id="VDP89037.1"/>
    </source>
</evidence>
<dbReference type="GO" id="GO:0000981">
    <property type="term" value="F:DNA-binding transcription factor activity, RNA polymerase II-specific"/>
    <property type="evidence" value="ECO:0007669"/>
    <property type="project" value="TreeGrafter"/>
</dbReference>
<evidence type="ECO:0000259" key="2">
    <source>
        <dbReference type="PROSITE" id="PS50157"/>
    </source>
</evidence>
<dbReference type="GO" id="GO:0008270">
    <property type="term" value="F:zinc ion binding"/>
    <property type="evidence" value="ECO:0007669"/>
    <property type="project" value="UniProtKB-KW"/>
</dbReference>
<keyword evidence="1" id="KW-0862">Zinc</keyword>
<dbReference type="PROSITE" id="PS00028">
    <property type="entry name" value="ZINC_FINGER_C2H2_1"/>
    <property type="match status" value="2"/>
</dbReference>
<evidence type="ECO:0000313" key="4">
    <source>
        <dbReference type="Proteomes" id="UP000272942"/>
    </source>
</evidence>
<dbReference type="SUPFAM" id="SSF57667">
    <property type="entry name" value="beta-beta-alpha zinc fingers"/>
    <property type="match status" value="1"/>
</dbReference>
<dbReference type="GO" id="GO:0000976">
    <property type="term" value="F:transcription cis-regulatory region binding"/>
    <property type="evidence" value="ECO:0007669"/>
    <property type="project" value="InterPro"/>
</dbReference>
<dbReference type="SMART" id="SM00355">
    <property type="entry name" value="ZnF_C2H2"/>
    <property type="match status" value="3"/>
</dbReference>
<dbReference type="EMBL" id="UZAN01051653">
    <property type="protein sequence ID" value="VDP89037.1"/>
    <property type="molecule type" value="Genomic_DNA"/>
</dbReference>